<protein>
    <recommendedName>
        <fullName evidence="3">YjbR protein</fullName>
    </recommendedName>
</protein>
<dbReference type="STRING" id="1206085.SAMN05443575_3646"/>
<sequence>MAAVDRLRAICLGLPEVQERASHGSPSFFVRGTTQFVSVDDHHHGVDHLGFWCPAPAGVQQELVAEDPTRFFRPPYVGGRGWLGVRLEADALPAVDWEEVAEIVRDAYRCVAPKALRERVG</sequence>
<dbReference type="InterPro" id="IPR058532">
    <property type="entry name" value="YjbR/MT2646/Rv2570-like"/>
</dbReference>
<dbReference type="Proteomes" id="UP000186132">
    <property type="component" value="Unassembled WGS sequence"/>
</dbReference>
<evidence type="ECO:0000313" key="1">
    <source>
        <dbReference type="EMBL" id="SHH29669.1"/>
    </source>
</evidence>
<dbReference type="AlphaFoldDB" id="A0A1M5RU33"/>
<gene>
    <name evidence="1" type="ORF">SAMN05443575_3646</name>
</gene>
<accession>A0A1M5RU33</accession>
<evidence type="ECO:0008006" key="3">
    <source>
        <dbReference type="Google" id="ProtNLM"/>
    </source>
</evidence>
<dbReference type="InterPro" id="IPR038056">
    <property type="entry name" value="YjbR-like_sf"/>
</dbReference>
<dbReference type="SUPFAM" id="SSF142906">
    <property type="entry name" value="YjbR-like"/>
    <property type="match status" value="1"/>
</dbReference>
<dbReference type="Pfam" id="PF04237">
    <property type="entry name" value="YjbR"/>
    <property type="match status" value="1"/>
</dbReference>
<organism evidence="1 2">
    <name type="scientific">Jatrophihabitans endophyticus</name>
    <dbReference type="NCBI Taxonomy" id="1206085"/>
    <lineage>
        <taxon>Bacteria</taxon>
        <taxon>Bacillati</taxon>
        <taxon>Actinomycetota</taxon>
        <taxon>Actinomycetes</taxon>
        <taxon>Jatrophihabitantales</taxon>
        <taxon>Jatrophihabitantaceae</taxon>
        <taxon>Jatrophihabitans</taxon>
    </lineage>
</organism>
<dbReference type="RefSeq" id="WP_073391816.1">
    <property type="nucleotide sequence ID" value="NZ_FQVU01000005.1"/>
</dbReference>
<dbReference type="EMBL" id="FQVU01000005">
    <property type="protein sequence ID" value="SHH29669.1"/>
    <property type="molecule type" value="Genomic_DNA"/>
</dbReference>
<evidence type="ECO:0000313" key="2">
    <source>
        <dbReference type="Proteomes" id="UP000186132"/>
    </source>
</evidence>
<name>A0A1M5RU33_9ACTN</name>
<keyword evidence="2" id="KW-1185">Reference proteome</keyword>
<dbReference type="OrthoDB" id="8479417at2"/>
<reference evidence="1 2" key="1">
    <citation type="submission" date="2016-11" db="EMBL/GenBank/DDBJ databases">
        <authorList>
            <person name="Jaros S."/>
            <person name="Januszkiewicz K."/>
            <person name="Wedrychowicz H."/>
        </authorList>
    </citation>
    <scope>NUCLEOTIDE SEQUENCE [LARGE SCALE GENOMIC DNA]</scope>
    <source>
        <strain evidence="1 2">DSM 45627</strain>
    </source>
</reference>
<proteinExistence type="predicted"/>
<dbReference type="Gene3D" id="3.90.1150.30">
    <property type="match status" value="1"/>
</dbReference>